<feature type="region of interest" description="Disordered" evidence="7">
    <location>
        <begin position="69"/>
        <end position="107"/>
    </location>
</feature>
<proteinExistence type="inferred from homology"/>
<keyword evidence="5 6" id="KW-0472">Membrane</keyword>
<dbReference type="EMBL" id="MU001697">
    <property type="protein sequence ID" value="KAF2453425.1"/>
    <property type="molecule type" value="Genomic_DNA"/>
</dbReference>
<dbReference type="GO" id="GO:0005778">
    <property type="term" value="C:peroxisomal membrane"/>
    <property type="evidence" value="ECO:0007669"/>
    <property type="project" value="TreeGrafter"/>
</dbReference>
<keyword evidence="4 6" id="KW-1133">Transmembrane helix</keyword>
<dbReference type="Pfam" id="PF04117">
    <property type="entry name" value="Mpv17_PMP22"/>
    <property type="match status" value="1"/>
</dbReference>
<feature type="transmembrane region" description="Helical" evidence="6">
    <location>
        <begin position="118"/>
        <end position="141"/>
    </location>
</feature>
<evidence type="ECO:0000256" key="1">
    <source>
        <dbReference type="ARBA" id="ARBA00004141"/>
    </source>
</evidence>
<evidence type="ECO:0000256" key="6">
    <source>
        <dbReference type="RuleBase" id="RU363053"/>
    </source>
</evidence>
<dbReference type="AlphaFoldDB" id="A0A6A6NNS4"/>
<feature type="transmembrane region" description="Helical" evidence="6">
    <location>
        <begin position="184"/>
        <end position="202"/>
    </location>
</feature>
<protein>
    <submittedName>
        <fullName evidence="8">Putative integral membrane protein, Mpv17/PMP22 family</fullName>
    </submittedName>
</protein>
<reference evidence="8" key="1">
    <citation type="journal article" date="2020" name="Stud. Mycol.">
        <title>101 Dothideomycetes genomes: a test case for predicting lifestyles and emergence of pathogens.</title>
        <authorList>
            <person name="Haridas S."/>
            <person name="Albert R."/>
            <person name="Binder M."/>
            <person name="Bloem J."/>
            <person name="Labutti K."/>
            <person name="Salamov A."/>
            <person name="Andreopoulos B."/>
            <person name="Baker S."/>
            <person name="Barry K."/>
            <person name="Bills G."/>
            <person name="Bluhm B."/>
            <person name="Cannon C."/>
            <person name="Castanera R."/>
            <person name="Culley D."/>
            <person name="Daum C."/>
            <person name="Ezra D."/>
            <person name="Gonzalez J."/>
            <person name="Henrissat B."/>
            <person name="Kuo A."/>
            <person name="Liang C."/>
            <person name="Lipzen A."/>
            <person name="Lutzoni F."/>
            <person name="Magnuson J."/>
            <person name="Mondo S."/>
            <person name="Nolan M."/>
            <person name="Ohm R."/>
            <person name="Pangilinan J."/>
            <person name="Park H.-J."/>
            <person name="Ramirez L."/>
            <person name="Alfaro M."/>
            <person name="Sun H."/>
            <person name="Tritt A."/>
            <person name="Yoshinaga Y."/>
            <person name="Zwiers L.-H."/>
            <person name="Turgeon B."/>
            <person name="Goodwin S."/>
            <person name="Spatafora J."/>
            <person name="Crous P."/>
            <person name="Grigoriev I."/>
        </authorList>
    </citation>
    <scope>NUCLEOTIDE SEQUENCE</scope>
    <source>
        <strain evidence="8">ATCC 16933</strain>
    </source>
</reference>
<comment type="similarity">
    <text evidence="2 6">Belongs to the peroxisomal membrane protein PXMP2/4 family.</text>
</comment>
<feature type="transmembrane region" description="Helical" evidence="6">
    <location>
        <begin position="156"/>
        <end position="177"/>
    </location>
</feature>
<sequence length="203" mass="21159">MASPLISQTAQAAVLSATSNCLAQLLSAQRDSKPLTLTLEPILRFVAYAVVNTPPNVLWQEWLEAQFPGSASGGAPPTAPAENPDARGGGGAAEQEKDKAGPAPAPARLNVRNTAAKFALDQTVGAVVNTVMFIVVMAALAGKGWEGITRSVKEDFVPIFVAGLKLWPLVSIISFCLVPVHQRVVFGSAVGVVWGVYLSLIAG</sequence>
<evidence type="ECO:0000256" key="2">
    <source>
        <dbReference type="ARBA" id="ARBA00006824"/>
    </source>
</evidence>
<comment type="subcellular location">
    <subcellularLocation>
        <location evidence="1">Membrane</location>
        <topology evidence="1">Multi-pass membrane protein</topology>
    </subcellularLocation>
</comment>
<dbReference type="InterPro" id="IPR007248">
    <property type="entry name" value="Mpv17_PMP22"/>
</dbReference>
<evidence type="ECO:0000313" key="9">
    <source>
        <dbReference type="Proteomes" id="UP000799766"/>
    </source>
</evidence>
<dbReference type="Proteomes" id="UP000799766">
    <property type="component" value="Unassembled WGS sequence"/>
</dbReference>
<evidence type="ECO:0000256" key="3">
    <source>
        <dbReference type="ARBA" id="ARBA00022692"/>
    </source>
</evidence>
<evidence type="ECO:0000256" key="4">
    <source>
        <dbReference type="ARBA" id="ARBA00022989"/>
    </source>
</evidence>
<organism evidence="8 9">
    <name type="scientific">Lineolata rhizophorae</name>
    <dbReference type="NCBI Taxonomy" id="578093"/>
    <lineage>
        <taxon>Eukaryota</taxon>
        <taxon>Fungi</taxon>
        <taxon>Dikarya</taxon>
        <taxon>Ascomycota</taxon>
        <taxon>Pezizomycotina</taxon>
        <taxon>Dothideomycetes</taxon>
        <taxon>Dothideomycetes incertae sedis</taxon>
        <taxon>Lineolatales</taxon>
        <taxon>Lineolataceae</taxon>
        <taxon>Lineolata</taxon>
    </lineage>
</organism>
<evidence type="ECO:0000256" key="7">
    <source>
        <dbReference type="SAM" id="MobiDB-lite"/>
    </source>
</evidence>
<evidence type="ECO:0000313" key="8">
    <source>
        <dbReference type="EMBL" id="KAF2453425.1"/>
    </source>
</evidence>
<name>A0A6A6NNS4_9PEZI</name>
<evidence type="ECO:0000256" key="5">
    <source>
        <dbReference type="ARBA" id="ARBA00023136"/>
    </source>
</evidence>
<dbReference type="PANTHER" id="PTHR11266">
    <property type="entry name" value="PEROXISOMAL MEMBRANE PROTEIN 2, PXMP2 MPV17"/>
    <property type="match status" value="1"/>
</dbReference>
<keyword evidence="3 6" id="KW-0812">Transmembrane</keyword>
<dbReference type="OrthoDB" id="10267969at2759"/>
<keyword evidence="9" id="KW-1185">Reference proteome</keyword>
<gene>
    <name evidence="8" type="ORF">BDY21DRAFT_292947</name>
</gene>
<dbReference type="PANTHER" id="PTHR11266:SF80">
    <property type="entry name" value="PEROXISOMAL MEMBRANE PROTEIN 2"/>
    <property type="match status" value="1"/>
</dbReference>
<accession>A0A6A6NNS4</accession>